<dbReference type="PANTHER" id="PTHR12714:SF9">
    <property type="entry name" value="PROTEIN-S-ISOPRENYLCYSTEINE O-METHYLTRANSFERASE"/>
    <property type="match status" value="1"/>
</dbReference>
<gene>
    <name evidence="7" type="ORF">HETIRDRAFT_477394</name>
</gene>
<feature type="chain" id="PRO_5004844053" description="Protein-S-isoprenylcysteine O-methyltransferase" evidence="6">
    <location>
        <begin position="18"/>
        <end position="241"/>
    </location>
</feature>
<dbReference type="GO" id="GO:0005789">
    <property type="term" value="C:endoplasmic reticulum membrane"/>
    <property type="evidence" value="ECO:0007669"/>
    <property type="project" value="UniProtKB-SubCell"/>
</dbReference>
<dbReference type="PANTHER" id="PTHR12714">
    <property type="entry name" value="PROTEIN-S ISOPRENYLCYSTEINE O-METHYLTRANSFERASE"/>
    <property type="match status" value="1"/>
</dbReference>
<evidence type="ECO:0000313" key="8">
    <source>
        <dbReference type="Proteomes" id="UP000030671"/>
    </source>
</evidence>
<comment type="similarity">
    <text evidence="5">Belongs to the class VI-like SAM-binding methyltransferase superfamily. Isoprenylcysteine carboxyl methyltransferase family.</text>
</comment>
<evidence type="ECO:0000256" key="2">
    <source>
        <dbReference type="ARBA" id="ARBA00022692"/>
    </source>
</evidence>
<reference evidence="7 8" key="1">
    <citation type="journal article" date="2012" name="New Phytol.">
        <title>Insight into trade-off between wood decay and parasitism from the genome of a fungal forest pathogen.</title>
        <authorList>
            <person name="Olson A."/>
            <person name="Aerts A."/>
            <person name="Asiegbu F."/>
            <person name="Belbahri L."/>
            <person name="Bouzid O."/>
            <person name="Broberg A."/>
            <person name="Canback B."/>
            <person name="Coutinho P.M."/>
            <person name="Cullen D."/>
            <person name="Dalman K."/>
            <person name="Deflorio G."/>
            <person name="van Diepen L.T."/>
            <person name="Dunand C."/>
            <person name="Duplessis S."/>
            <person name="Durling M."/>
            <person name="Gonthier P."/>
            <person name="Grimwood J."/>
            <person name="Fossdal C.G."/>
            <person name="Hansson D."/>
            <person name="Henrissat B."/>
            <person name="Hietala A."/>
            <person name="Himmelstrand K."/>
            <person name="Hoffmeister D."/>
            <person name="Hogberg N."/>
            <person name="James T.Y."/>
            <person name="Karlsson M."/>
            <person name="Kohler A."/>
            <person name="Kues U."/>
            <person name="Lee Y.H."/>
            <person name="Lin Y.C."/>
            <person name="Lind M."/>
            <person name="Lindquist E."/>
            <person name="Lombard V."/>
            <person name="Lucas S."/>
            <person name="Lunden K."/>
            <person name="Morin E."/>
            <person name="Murat C."/>
            <person name="Park J."/>
            <person name="Raffaello T."/>
            <person name="Rouze P."/>
            <person name="Salamov A."/>
            <person name="Schmutz J."/>
            <person name="Solheim H."/>
            <person name="Stahlberg J."/>
            <person name="Velez H."/>
            <person name="de Vries R.P."/>
            <person name="Wiebenga A."/>
            <person name="Woodward S."/>
            <person name="Yakovlev I."/>
            <person name="Garbelotto M."/>
            <person name="Martin F."/>
            <person name="Grigoriev I.V."/>
            <person name="Stenlid J."/>
        </authorList>
    </citation>
    <scope>NUCLEOTIDE SEQUENCE [LARGE SCALE GENOMIC DNA]</scope>
    <source>
        <strain evidence="7 8">TC 32-1</strain>
    </source>
</reference>
<keyword evidence="5" id="KW-0489">Methyltransferase</keyword>
<evidence type="ECO:0000256" key="6">
    <source>
        <dbReference type="SAM" id="SignalP"/>
    </source>
</evidence>
<keyword evidence="8" id="KW-1185">Reference proteome</keyword>
<keyword evidence="5" id="KW-0256">Endoplasmic reticulum</keyword>
<keyword evidence="5" id="KW-0808">Transferase</keyword>
<dbReference type="KEGG" id="hir:HETIRDRAFT_477394"/>
<accession>W4K385</accession>
<comment type="catalytic activity">
    <reaction evidence="5">
        <text>[protein]-C-terminal S-[(2E,6E)-farnesyl]-L-cysteine + S-adenosyl-L-methionine = [protein]-C-terminal S-[(2E,6E)-farnesyl]-L-cysteine methyl ester + S-adenosyl-L-homocysteine</text>
        <dbReference type="Rhea" id="RHEA:21672"/>
        <dbReference type="Rhea" id="RHEA-COMP:12125"/>
        <dbReference type="Rhea" id="RHEA-COMP:12126"/>
        <dbReference type="ChEBI" id="CHEBI:57856"/>
        <dbReference type="ChEBI" id="CHEBI:59789"/>
        <dbReference type="ChEBI" id="CHEBI:90510"/>
        <dbReference type="ChEBI" id="CHEBI:90511"/>
        <dbReference type="EC" id="2.1.1.100"/>
    </reaction>
</comment>
<dbReference type="InParanoid" id="W4K385"/>
<dbReference type="eggNOG" id="ENOG502S9FN">
    <property type="taxonomic scope" value="Eukaryota"/>
</dbReference>
<evidence type="ECO:0000256" key="4">
    <source>
        <dbReference type="ARBA" id="ARBA00023136"/>
    </source>
</evidence>
<dbReference type="InterPro" id="IPR007269">
    <property type="entry name" value="ICMT_MeTrfase"/>
</dbReference>
<sequence>MPSLLLKVPLIILTAVGYHVGMTPPNPPPSKEEQAKALGGRDVTFRERLTRLVPFTAKTIVATVSAIEIAVALAKLNPTSPASTHILALFCSGRGGAMNLSLSAQSLVGMGLVCLGGAIRLACYRELGRLFTYELTLRKEHKLVTSGPYSIVRHPSYTGGTILAVGMTICELGSGTWWTEAGIIRTIPGQALAVVWGAILAYSGFIFRRAVGEDDLMRKEFKGQWDEWAARVPYRFVPWLA</sequence>
<dbReference type="EMBL" id="KI925460">
    <property type="protein sequence ID" value="ETW79785.1"/>
    <property type="molecule type" value="Genomic_DNA"/>
</dbReference>
<dbReference type="HOGENOM" id="CLU_065200_6_0_1"/>
<dbReference type="GO" id="GO:0032259">
    <property type="term" value="P:methylation"/>
    <property type="evidence" value="ECO:0007669"/>
    <property type="project" value="UniProtKB-KW"/>
</dbReference>
<keyword evidence="2" id="KW-0812">Transmembrane</keyword>
<organism evidence="7 8">
    <name type="scientific">Heterobasidion irregulare (strain TC 32-1)</name>
    <dbReference type="NCBI Taxonomy" id="747525"/>
    <lineage>
        <taxon>Eukaryota</taxon>
        <taxon>Fungi</taxon>
        <taxon>Dikarya</taxon>
        <taxon>Basidiomycota</taxon>
        <taxon>Agaricomycotina</taxon>
        <taxon>Agaricomycetes</taxon>
        <taxon>Russulales</taxon>
        <taxon>Bondarzewiaceae</taxon>
        <taxon>Heterobasidion</taxon>
        <taxon>Heterobasidion annosum species complex</taxon>
    </lineage>
</organism>
<evidence type="ECO:0000256" key="5">
    <source>
        <dbReference type="RuleBase" id="RU362022"/>
    </source>
</evidence>
<name>W4K385_HETIT</name>
<evidence type="ECO:0000256" key="3">
    <source>
        <dbReference type="ARBA" id="ARBA00022989"/>
    </source>
</evidence>
<dbReference type="Gene3D" id="1.20.120.1630">
    <property type="match status" value="1"/>
</dbReference>
<keyword evidence="4" id="KW-0472">Membrane</keyword>
<dbReference type="RefSeq" id="XP_009548336.1">
    <property type="nucleotide sequence ID" value="XM_009550041.1"/>
</dbReference>
<dbReference type="Pfam" id="PF04140">
    <property type="entry name" value="ICMT"/>
    <property type="match status" value="1"/>
</dbReference>
<keyword evidence="6" id="KW-0732">Signal</keyword>
<dbReference type="AlphaFoldDB" id="W4K385"/>
<proteinExistence type="inferred from homology"/>
<keyword evidence="3" id="KW-1133">Transmembrane helix</keyword>
<dbReference type="GeneID" id="20677740"/>
<dbReference type="EC" id="2.1.1.100" evidence="5"/>
<feature type="signal peptide" evidence="6">
    <location>
        <begin position="1"/>
        <end position="17"/>
    </location>
</feature>
<dbReference type="GO" id="GO:0004671">
    <property type="term" value="F:protein C-terminal S-isoprenylcysteine carboxyl O-methyltransferase activity"/>
    <property type="evidence" value="ECO:0007669"/>
    <property type="project" value="UniProtKB-EC"/>
</dbReference>
<evidence type="ECO:0000256" key="1">
    <source>
        <dbReference type="ARBA" id="ARBA00004141"/>
    </source>
</evidence>
<evidence type="ECO:0000313" key="7">
    <source>
        <dbReference type="EMBL" id="ETW79785.1"/>
    </source>
</evidence>
<dbReference type="OrthoDB" id="422086at2759"/>
<protein>
    <recommendedName>
        <fullName evidence="5">Protein-S-isoprenylcysteine O-methyltransferase</fullName>
        <ecNumber evidence="5">2.1.1.100</ecNumber>
    </recommendedName>
</protein>
<dbReference type="Proteomes" id="UP000030671">
    <property type="component" value="Unassembled WGS sequence"/>
</dbReference>
<comment type="subcellular location">
    <subcellularLocation>
        <location evidence="5">Endoplasmic reticulum membrane</location>
        <topology evidence="5">Multi-pass membrane protein</topology>
    </subcellularLocation>
    <subcellularLocation>
        <location evidence="1">Membrane</location>
        <topology evidence="1">Multi-pass membrane protein</topology>
    </subcellularLocation>
</comment>
<keyword evidence="5" id="KW-0949">S-adenosyl-L-methionine</keyword>